<evidence type="ECO:0000313" key="2">
    <source>
        <dbReference type="Proteomes" id="UP000007329"/>
    </source>
</evidence>
<sequence>MEPMLKDTDDANDDIVDFAIELNDVAVHHVQVKATTKPDQYPLQPADARAGRR</sequence>
<dbReference type="Proteomes" id="UP000007329">
    <property type="component" value="Chromosome"/>
</dbReference>
<dbReference type="AlphaFoldDB" id="J9WH57"/>
<accession>J9WH57</accession>
<dbReference type="HOGENOM" id="CLU_3063664_0_0_11"/>
<evidence type="ECO:0000313" key="1">
    <source>
        <dbReference type="EMBL" id="AFS13792.1"/>
    </source>
</evidence>
<reference evidence="1 2" key="1">
    <citation type="journal article" date="2007" name="PLoS ONE">
        <title>Molecular analysis of a leprosy immunotherapeutic bacillus provides insights into Mycobacterium evolution.</title>
        <authorList>
            <person name="Ahmed N."/>
            <person name="Saini V."/>
            <person name="Raghuvanshi S."/>
            <person name="Khurana J.P."/>
            <person name="Tyagi A.K."/>
            <person name="Tyagi A.K."/>
            <person name="Hasnain S.E."/>
        </authorList>
    </citation>
    <scope>NUCLEOTIDE SEQUENCE [LARGE SCALE GENOMIC DNA]</scope>
    <source>
        <strain evidence="1">MTCC 9506</strain>
    </source>
</reference>
<dbReference type="KEGG" id="mid:MIP_02625"/>
<name>J9WH57_MYCIP</name>
<organism evidence="1 2">
    <name type="scientific">Mycobacterium indicus pranii (strain DSM 45239 / MTCC 9506)</name>
    <dbReference type="NCBI Taxonomy" id="1232724"/>
    <lineage>
        <taxon>Bacteria</taxon>
        <taxon>Bacillati</taxon>
        <taxon>Actinomycetota</taxon>
        <taxon>Actinomycetes</taxon>
        <taxon>Mycobacteriales</taxon>
        <taxon>Mycobacteriaceae</taxon>
        <taxon>Mycobacterium</taxon>
        <taxon>Mycobacterium avium complex (MAC)</taxon>
    </lineage>
</organism>
<proteinExistence type="predicted"/>
<protein>
    <submittedName>
        <fullName evidence="1">Uncharacterized protein</fullName>
    </submittedName>
</protein>
<dbReference type="EMBL" id="CP002275">
    <property type="protein sequence ID" value="AFS13792.1"/>
    <property type="molecule type" value="Genomic_DNA"/>
</dbReference>
<reference evidence="1 2" key="2">
    <citation type="journal article" date="2012" name="Nucleic Acids Res.">
        <title>Massive gene acquisitions in Mycobacterium indicus pranii provide a perspective on mycobacterial evolution.</title>
        <authorList>
            <person name="Saini V."/>
            <person name="Raghuvanshi S."/>
            <person name="Khurana J.P."/>
            <person name="Ahmed N."/>
            <person name="Hasnain S.E."/>
            <person name="Tyagi A.K."/>
            <person name="Tyagi A.K."/>
        </authorList>
    </citation>
    <scope>NUCLEOTIDE SEQUENCE [LARGE SCALE GENOMIC DNA]</scope>
    <source>
        <strain evidence="2">DSM 45239 / MTCC 9506</strain>
    </source>
</reference>
<gene>
    <name evidence="1" type="ORF">MIP_02625</name>
</gene>